<dbReference type="Proteomes" id="UP000011885">
    <property type="component" value="Unassembled WGS sequence"/>
</dbReference>
<dbReference type="InterPro" id="IPR013325">
    <property type="entry name" value="RNA_pol_sigma_r2"/>
</dbReference>
<dbReference type="InterPro" id="IPR036388">
    <property type="entry name" value="WH-like_DNA-bd_sf"/>
</dbReference>
<dbReference type="PANTHER" id="PTHR43133">
    <property type="entry name" value="RNA POLYMERASE ECF-TYPE SIGMA FACTO"/>
    <property type="match status" value="1"/>
</dbReference>
<keyword evidence="4" id="KW-0804">Transcription</keyword>
<accession>M5TVP7</accession>
<sequence>MNNVEKAKQPLNDDELNDPQSEVVGLIAKHQSRLRGFLRSLLAGNDDVDDLLQEVNMVLWKKAGDFEIGTDFWAWSSQVARYKVLERMRSYSRDRLVFDESFVLELADAATERSIGFDDERSALRGCLERLPTAQRTLLEMRYTQGMSVVRIADEMSRPAGSIRQTLYRIRGLLLQCIESKMGTQV</sequence>
<evidence type="ECO:0000259" key="6">
    <source>
        <dbReference type="Pfam" id="PF08281"/>
    </source>
</evidence>
<feature type="domain" description="RNA polymerase sigma-70 region 2" evidence="5">
    <location>
        <begin position="26"/>
        <end position="93"/>
    </location>
</feature>
<dbReference type="InterPro" id="IPR007627">
    <property type="entry name" value="RNA_pol_sigma70_r2"/>
</dbReference>
<dbReference type="GO" id="GO:0003677">
    <property type="term" value="F:DNA binding"/>
    <property type="evidence" value="ECO:0007669"/>
    <property type="project" value="InterPro"/>
</dbReference>
<dbReference type="GO" id="GO:0006352">
    <property type="term" value="P:DNA-templated transcription initiation"/>
    <property type="evidence" value="ECO:0007669"/>
    <property type="project" value="InterPro"/>
</dbReference>
<dbReference type="InterPro" id="IPR014331">
    <property type="entry name" value="RNA_pol_sigma70_ECF_RHOBA"/>
</dbReference>
<organism evidence="7 8">
    <name type="scientific">Rhodopirellula sallentina SM41</name>
    <dbReference type="NCBI Taxonomy" id="1263870"/>
    <lineage>
        <taxon>Bacteria</taxon>
        <taxon>Pseudomonadati</taxon>
        <taxon>Planctomycetota</taxon>
        <taxon>Planctomycetia</taxon>
        <taxon>Pirellulales</taxon>
        <taxon>Pirellulaceae</taxon>
        <taxon>Rhodopirellula</taxon>
    </lineage>
</organism>
<dbReference type="CDD" id="cd06171">
    <property type="entry name" value="Sigma70_r4"/>
    <property type="match status" value="1"/>
</dbReference>
<evidence type="ECO:0000256" key="4">
    <source>
        <dbReference type="ARBA" id="ARBA00023163"/>
    </source>
</evidence>
<dbReference type="InterPro" id="IPR013249">
    <property type="entry name" value="RNA_pol_sigma70_r4_t2"/>
</dbReference>
<comment type="similarity">
    <text evidence="1">Belongs to the sigma-70 factor family. ECF subfamily.</text>
</comment>
<dbReference type="OrthoDB" id="6383365at2"/>
<dbReference type="PANTHER" id="PTHR43133:SF51">
    <property type="entry name" value="RNA POLYMERASE SIGMA FACTOR"/>
    <property type="match status" value="1"/>
</dbReference>
<dbReference type="NCBIfam" id="TIGR02989">
    <property type="entry name" value="Sig-70_gvs1"/>
    <property type="match status" value="1"/>
</dbReference>
<feature type="domain" description="RNA polymerase sigma factor 70 region 4 type 2" evidence="6">
    <location>
        <begin position="123"/>
        <end position="171"/>
    </location>
</feature>
<proteinExistence type="inferred from homology"/>
<dbReference type="GO" id="GO:0016987">
    <property type="term" value="F:sigma factor activity"/>
    <property type="evidence" value="ECO:0007669"/>
    <property type="project" value="UniProtKB-KW"/>
</dbReference>
<keyword evidence="2" id="KW-0805">Transcription regulation</keyword>
<evidence type="ECO:0000256" key="2">
    <source>
        <dbReference type="ARBA" id="ARBA00023015"/>
    </source>
</evidence>
<dbReference type="Pfam" id="PF08281">
    <property type="entry name" value="Sigma70_r4_2"/>
    <property type="match status" value="1"/>
</dbReference>
<dbReference type="Gene3D" id="1.10.10.10">
    <property type="entry name" value="Winged helix-like DNA-binding domain superfamily/Winged helix DNA-binding domain"/>
    <property type="match status" value="1"/>
</dbReference>
<dbReference type="Pfam" id="PF04542">
    <property type="entry name" value="Sigma70_r2"/>
    <property type="match status" value="1"/>
</dbReference>
<protein>
    <submittedName>
        <fullName evidence="7">RNA polymerase sigma-70 ECF-like, Rhodopirellula baltica</fullName>
    </submittedName>
</protein>
<keyword evidence="8" id="KW-1185">Reference proteome</keyword>
<dbReference type="InterPro" id="IPR013324">
    <property type="entry name" value="RNA_pol_sigma_r3/r4-like"/>
</dbReference>
<evidence type="ECO:0000256" key="3">
    <source>
        <dbReference type="ARBA" id="ARBA00023082"/>
    </source>
</evidence>
<evidence type="ECO:0000256" key="1">
    <source>
        <dbReference type="ARBA" id="ARBA00010641"/>
    </source>
</evidence>
<dbReference type="AlphaFoldDB" id="M5TVP7"/>
<reference evidence="7 8" key="1">
    <citation type="journal article" date="2013" name="Mar. Genomics">
        <title>Expression of sulfatases in Rhodopirellula baltica and the diversity of sulfatases in the genus Rhodopirellula.</title>
        <authorList>
            <person name="Wegner C.E."/>
            <person name="Richter-Heitmann T."/>
            <person name="Klindworth A."/>
            <person name="Klockow C."/>
            <person name="Richter M."/>
            <person name="Achstetter T."/>
            <person name="Glockner F.O."/>
            <person name="Harder J."/>
        </authorList>
    </citation>
    <scope>NUCLEOTIDE SEQUENCE [LARGE SCALE GENOMIC DNA]</scope>
    <source>
        <strain evidence="7 8">SM41</strain>
    </source>
</reference>
<name>M5TVP7_9BACT</name>
<dbReference type="InterPro" id="IPR039425">
    <property type="entry name" value="RNA_pol_sigma-70-like"/>
</dbReference>
<dbReference type="NCBIfam" id="TIGR02937">
    <property type="entry name" value="sigma70-ECF"/>
    <property type="match status" value="1"/>
</dbReference>
<dbReference type="PATRIC" id="fig|1263870.3.peg.5552"/>
<dbReference type="InterPro" id="IPR014284">
    <property type="entry name" value="RNA_pol_sigma-70_dom"/>
</dbReference>
<evidence type="ECO:0000313" key="7">
    <source>
        <dbReference type="EMBL" id="EMI53272.1"/>
    </source>
</evidence>
<dbReference type="Gene3D" id="1.10.1740.10">
    <property type="match status" value="1"/>
</dbReference>
<dbReference type="SUPFAM" id="SSF88659">
    <property type="entry name" value="Sigma3 and sigma4 domains of RNA polymerase sigma factors"/>
    <property type="match status" value="1"/>
</dbReference>
<dbReference type="RefSeq" id="WP_008685540.1">
    <property type="nucleotide sequence ID" value="NZ_ANOH01000364.1"/>
</dbReference>
<dbReference type="SUPFAM" id="SSF88946">
    <property type="entry name" value="Sigma2 domain of RNA polymerase sigma factors"/>
    <property type="match status" value="1"/>
</dbReference>
<keyword evidence="3" id="KW-0731">Sigma factor</keyword>
<evidence type="ECO:0000259" key="5">
    <source>
        <dbReference type="Pfam" id="PF04542"/>
    </source>
</evidence>
<comment type="caution">
    <text evidence="7">The sequence shown here is derived from an EMBL/GenBank/DDBJ whole genome shotgun (WGS) entry which is preliminary data.</text>
</comment>
<dbReference type="EMBL" id="ANOH01000364">
    <property type="protein sequence ID" value="EMI53272.1"/>
    <property type="molecule type" value="Genomic_DNA"/>
</dbReference>
<evidence type="ECO:0000313" key="8">
    <source>
        <dbReference type="Proteomes" id="UP000011885"/>
    </source>
</evidence>
<gene>
    <name evidence="7" type="ORF">RSSM_05245</name>
</gene>